<proteinExistence type="predicted"/>
<evidence type="ECO:0000313" key="3">
    <source>
        <dbReference type="Proteomes" id="UP001172159"/>
    </source>
</evidence>
<feature type="region of interest" description="Disordered" evidence="1">
    <location>
        <begin position="138"/>
        <end position="157"/>
    </location>
</feature>
<sequence length="248" mass="27187">MDELLDPRSLVANRPDSRGAVLSATGVTELGRGQYRLDSGRGVTADRDGAGVPWQSGGAAAQRFPDTVEALAKQRMKETHQGCPCGVSSNVSCLYPRSRRRRPWFENHSCRTRNADKWIWTWDGEPVDPEVHEIPSRAFVTPPPLGLPSETPDQRLTRPGMDGGGWGEHEVESLPRIGLAAAGKGQAPETVRGLHEHPSQLIVNKLHYPTDTDPGSTVQSIIPSPYLWSSAHELRARAPELQAARKEN</sequence>
<dbReference type="EMBL" id="JAUKTV010000014">
    <property type="protein sequence ID" value="KAK0716461.1"/>
    <property type="molecule type" value="Genomic_DNA"/>
</dbReference>
<organism evidence="2 3">
    <name type="scientific">Apiosordaria backusii</name>
    <dbReference type="NCBI Taxonomy" id="314023"/>
    <lineage>
        <taxon>Eukaryota</taxon>
        <taxon>Fungi</taxon>
        <taxon>Dikarya</taxon>
        <taxon>Ascomycota</taxon>
        <taxon>Pezizomycotina</taxon>
        <taxon>Sordariomycetes</taxon>
        <taxon>Sordariomycetidae</taxon>
        <taxon>Sordariales</taxon>
        <taxon>Lasiosphaeriaceae</taxon>
        <taxon>Apiosordaria</taxon>
    </lineage>
</organism>
<dbReference type="AlphaFoldDB" id="A0AA40AIH2"/>
<dbReference type="Proteomes" id="UP001172159">
    <property type="component" value="Unassembled WGS sequence"/>
</dbReference>
<name>A0AA40AIH2_9PEZI</name>
<reference evidence="2" key="1">
    <citation type="submission" date="2023-06" db="EMBL/GenBank/DDBJ databases">
        <title>Genome-scale phylogeny and comparative genomics of the fungal order Sordariales.</title>
        <authorList>
            <consortium name="Lawrence Berkeley National Laboratory"/>
            <person name="Hensen N."/>
            <person name="Bonometti L."/>
            <person name="Westerberg I."/>
            <person name="Brannstrom I.O."/>
            <person name="Guillou S."/>
            <person name="Cros-Aarteil S."/>
            <person name="Calhoun S."/>
            <person name="Haridas S."/>
            <person name="Kuo A."/>
            <person name="Mondo S."/>
            <person name="Pangilinan J."/>
            <person name="Riley R."/>
            <person name="Labutti K."/>
            <person name="Andreopoulos B."/>
            <person name="Lipzen A."/>
            <person name="Chen C."/>
            <person name="Yanf M."/>
            <person name="Daum C."/>
            <person name="Ng V."/>
            <person name="Clum A."/>
            <person name="Steindorff A."/>
            <person name="Ohm R."/>
            <person name="Martin F."/>
            <person name="Silar P."/>
            <person name="Natvig D."/>
            <person name="Lalanne C."/>
            <person name="Gautier V."/>
            <person name="Ament-Velasquez S.L."/>
            <person name="Kruys A."/>
            <person name="Hutchinson M.I."/>
            <person name="Powell A.J."/>
            <person name="Barry K."/>
            <person name="Miller A.N."/>
            <person name="Grigoriev I.V."/>
            <person name="Debuchy R."/>
            <person name="Gladieux P."/>
            <person name="Thoren M.H."/>
            <person name="Johannesson H."/>
        </authorList>
    </citation>
    <scope>NUCLEOTIDE SEQUENCE</scope>
    <source>
        <strain evidence="2">CBS 540.89</strain>
    </source>
</reference>
<evidence type="ECO:0000313" key="2">
    <source>
        <dbReference type="EMBL" id="KAK0716461.1"/>
    </source>
</evidence>
<protein>
    <submittedName>
        <fullName evidence="2">Uncharacterized protein</fullName>
    </submittedName>
</protein>
<keyword evidence="3" id="KW-1185">Reference proteome</keyword>
<gene>
    <name evidence="2" type="ORF">B0T21DRAFT_425660</name>
</gene>
<evidence type="ECO:0000256" key="1">
    <source>
        <dbReference type="SAM" id="MobiDB-lite"/>
    </source>
</evidence>
<accession>A0AA40AIH2</accession>
<comment type="caution">
    <text evidence="2">The sequence shown here is derived from an EMBL/GenBank/DDBJ whole genome shotgun (WGS) entry which is preliminary data.</text>
</comment>